<protein>
    <submittedName>
        <fullName evidence="1">Uncharacterized protein</fullName>
    </submittedName>
</protein>
<accession>A0AAU9PCY0</accession>
<name>A0AAU9PCY0_9ASTR</name>
<proteinExistence type="predicted"/>
<comment type="caution">
    <text evidence="1">The sequence shown here is derived from an EMBL/GenBank/DDBJ whole genome shotgun (WGS) entry which is preliminary data.</text>
</comment>
<organism evidence="1 2">
    <name type="scientific">Lactuca virosa</name>
    <dbReference type="NCBI Taxonomy" id="75947"/>
    <lineage>
        <taxon>Eukaryota</taxon>
        <taxon>Viridiplantae</taxon>
        <taxon>Streptophyta</taxon>
        <taxon>Embryophyta</taxon>
        <taxon>Tracheophyta</taxon>
        <taxon>Spermatophyta</taxon>
        <taxon>Magnoliopsida</taxon>
        <taxon>eudicotyledons</taxon>
        <taxon>Gunneridae</taxon>
        <taxon>Pentapetalae</taxon>
        <taxon>asterids</taxon>
        <taxon>campanulids</taxon>
        <taxon>Asterales</taxon>
        <taxon>Asteraceae</taxon>
        <taxon>Cichorioideae</taxon>
        <taxon>Cichorieae</taxon>
        <taxon>Lactucinae</taxon>
        <taxon>Lactuca</taxon>
    </lineage>
</organism>
<evidence type="ECO:0000313" key="2">
    <source>
        <dbReference type="Proteomes" id="UP001157418"/>
    </source>
</evidence>
<dbReference type="Proteomes" id="UP001157418">
    <property type="component" value="Unassembled WGS sequence"/>
</dbReference>
<reference evidence="1 2" key="1">
    <citation type="submission" date="2022-01" db="EMBL/GenBank/DDBJ databases">
        <authorList>
            <person name="Xiong W."/>
            <person name="Schranz E."/>
        </authorList>
    </citation>
    <scope>NUCLEOTIDE SEQUENCE [LARGE SCALE GENOMIC DNA]</scope>
</reference>
<gene>
    <name evidence="1" type="ORF">LVIROSA_LOCUS33046</name>
</gene>
<sequence length="79" mass="8722">MRCITPPSLTCVSCARNAETRASCGSSIDTPWPIAPSSLLFRWYKSFLDEWETDLKVKCVLVEGSSSRAFSAGYSLLNI</sequence>
<evidence type="ECO:0000313" key="1">
    <source>
        <dbReference type="EMBL" id="CAH1447435.1"/>
    </source>
</evidence>
<dbReference type="EMBL" id="CAKMRJ010005523">
    <property type="protein sequence ID" value="CAH1447435.1"/>
    <property type="molecule type" value="Genomic_DNA"/>
</dbReference>
<keyword evidence="2" id="KW-1185">Reference proteome</keyword>
<dbReference type="AlphaFoldDB" id="A0AAU9PCY0"/>